<proteinExistence type="predicted"/>
<accession>A0ABU8BRR8</accession>
<name>A0ABU8BRR8_9RHOB</name>
<dbReference type="Pfam" id="PF20083">
    <property type="entry name" value="DUF6477"/>
    <property type="match status" value="1"/>
</dbReference>
<organism evidence="1 2">
    <name type="scientific">Gemmobacter denitrificans</name>
    <dbReference type="NCBI Taxonomy" id="3123040"/>
    <lineage>
        <taxon>Bacteria</taxon>
        <taxon>Pseudomonadati</taxon>
        <taxon>Pseudomonadota</taxon>
        <taxon>Alphaproteobacteria</taxon>
        <taxon>Rhodobacterales</taxon>
        <taxon>Paracoccaceae</taxon>
        <taxon>Gemmobacter</taxon>
    </lineage>
</organism>
<dbReference type="EMBL" id="JBALHR010000001">
    <property type="protein sequence ID" value="MEH7826943.1"/>
    <property type="molecule type" value="Genomic_DNA"/>
</dbReference>
<sequence>MTDFRTLLADLKRPRLLLRAARLGLMDYCRERDLKRLLKSDPPAGPEKTLRRLMQEEEQLEATRRKGDASYSISRHVDILIALLAELHLLPRPQQRA</sequence>
<keyword evidence="2" id="KW-1185">Reference proteome</keyword>
<evidence type="ECO:0000313" key="2">
    <source>
        <dbReference type="Proteomes" id="UP001431963"/>
    </source>
</evidence>
<dbReference type="RefSeq" id="WP_335418840.1">
    <property type="nucleotide sequence ID" value="NZ_JBALHR010000001.1"/>
</dbReference>
<gene>
    <name evidence="1" type="ORF">V6590_02160</name>
</gene>
<reference evidence="1" key="1">
    <citation type="submission" date="2024-02" db="EMBL/GenBank/DDBJ databases">
        <title>Genome sequences of strain Gemmobacter sp. JM10B15.</title>
        <authorList>
            <person name="Zhang M."/>
        </authorList>
    </citation>
    <scope>NUCLEOTIDE SEQUENCE</scope>
    <source>
        <strain evidence="1">JM10B15</strain>
    </source>
</reference>
<protein>
    <submittedName>
        <fullName evidence="1">DUF6477 family protein</fullName>
    </submittedName>
</protein>
<comment type="caution">
    <text evidence="1">The sequence shown here is derived from an EMBL/GenBank/DDBJ whole genome shotgun (WGS) entry which is preliminary data.</text>
</comment>
<dbReference type="Proteomes" id="UP001431963">
    <property type="component" value="Unassembled WGS sequence"/>
</dbReference>
<dbReference type="InterPro" id="IPR045516">
    <property type="entry name" value="DUF6477"/>
</dbReference>
<evidence type="ECO:0000313" key="1">
    <source>
        <dbReference type="EMBL" id="MEH7826943.1"/>
    </source>
</evidence>